<sequence length="402" mass="44454">MDELRLVRREEQSLIVATDTGQEFRLIVDDTVASEVRHLSRRETNRKVKPREIQALVRAGKSRSEVAEITGLADADIERYEEPVLAERRYILERAQAVPVRTANEADGLEQFGSVIAERLEGLSASDASWSSWRDDEQGWLVGLDFVSHDIAHRAVWSFDHRKSLLSPQTSDAASLSRQEDVGDRLIPRLRAVEAEAQQAAETAGAPSVDETGEDGQTEAVSETDARGPRREPVDEYTRRREIEQRSIRTGPDAETDYGQTADLLDALRRRRGQREHERPEGAWEDDTSAQSSRSGDTDPGSHAPAPIAVDDDTAPVHRQDRRAPDSAPANSAAPHDPGTRDVDAASDARADQTVPSSRSDRPVIGPAPTGDADRQTRGRRRASIPSWDDILFGTKSDEDPR</sequence>
<evidence type="ECO:0000313" key="3">
    <source>
        <dbReference type="EMBL" id="MBO2990073.1"/>
    </source>
</evidence>
<dbReference type="InterPro" id="IPR047682">
    <property type="entry name" value="SepH-like"/>
</dbReference>
<organism evidence="3 4">
    <name type="scientific">Leucobacter tardus</name>
    <dbReference type="NCBI Taxonomy" id="501483"/>
    <lineage>
        <taxon>Bacteria</taxon>
        <taxon>Bacillati</taxon>
        <taxon>Actinomycetota</taxon>
        <taxon>Actinomycetes</taxon>
        <taxon>Micrococcales</taxon>
        <taxon>Microbacteriaceae</taxon>
        <taxon>Leucobacter</taxon>
    </lineage>
</organism>
<dbReference type="EMBL" id="JAGFBF010000005">
    <property type="protein sequence ID" value="MBO2990073.1"/>
    <property type="molecule type" value="Genomic_DNA"/>
</dbReference>
<dbReference type="NCBIfam" id="NF040712">
    <property type="entry name" value="SepH"/>
    <property type="match status" value="1"/>
</dbReference>
<evidence type="ECO:0000259" key="2">
    <source>
        <dbReference type="Pfam" id="PF11268"/>
    </source>
</evidence>
<feature type="domain" description="DUF3071" evidence="2">
    <location>
        <begin position="1"/>
        <end position="159"/>
    </location>
</feature>
<dbReference type="Proteomes" id="UP000668403">
    <property type="component" value="Unassembled WGS sequence"/>
</dbReference>
<feature type="compositionally biased region" description="Basic and acidic residues" evidence="1">
    <location>
        <begin position="224"/>
        <end position="247"/>
    </location>
</feature>
<proteinExistence type="predicted"/>
<feature type="compositionally biased region" description="Basic and acidic residues" evidence="1">
    <location>
        <begin position="338"/>
        <end position="351"/>
    </location>
</feature>
<feature type="compositionally biased region" description="Low complexity" evidence="1">
    <location>
        <begin position="196"/>
        <end position="206"/>
    </location>
</feature>
<evidence type="ECO:0000313" key="4">
    <source>
        <dbReference type="Proteomes" id="UP000668403"/>
    </source>
</evidence>
<protein>
    <submittedName>
        <fullName evidence="3">DUF3071 domain-containing protein</fullName>
    </submittedName>
</protein>
<dbReference type="AlphaFoldDB" id="A0A939TN25"/>
<reference evidence="3" key="1">
    <citation type="submission" date="2021-03" db="EMBL/GenBank/DDBJ databases">
        <title>Leucobacter chromiisoli sp. nov., isolated from chromium-containing soil of chemical plant.</title>
        <authorList>
            <person name="Xu Z."/>
        </authorList>
    </citation>
    <scope>NUCLEOTIDE SEQUENCE</scope>
    <source>
        <strain evidence="3">K 70/01</strain>
    </source>
</reference>
<feature type="compositionally biased region" description="Basic and acidic residues" evidence="1">
    <location>
        <begin position="315"/>
        <end position="325"/>
    </location>
</feature>
<comment type="caution">
    <text evidence="3">The sequence shown here is derived from an EMBL/GenBank/DDBJ whole genome shotgun (WGS) entry which is preliminary data.</text>
</comment>
<dbReference type="Pfam" id="PF11268">
    <property type="entry name" value="DUF3071"/>
    <property type="match status" value="1"/>
</dbReference>
<dbReference type="InterPro" id="IPR021421">
    <property type="entry name" value="DUF3071"/>
</dbReference>
<dbReference type="RefSeq" id="WP_208238778.1">
    <property type="nucleotide sequence ID" value="NZ_BAAAQU010000002.1"/>
</dbReference>
<keyword evidence="4" id="KW-1185">Reference proteome</keyword>
<evidence type="ECO:0000256" key="1">
    <source>
        <dbReference type="SAM" id="MobiDB-lite"/>
    </source>
</evidence>
<feature type="region of interest" description="Disordered" evidence="1">
    <location>
        <begin position="196"/>
        <end position="402"/>
    </location>
</feature>
<gene>
    <name evidence="3" type="ORF">J4H85_08725</name>
</gene>
<name>A0A939TN25_9MICO</name>
<feature type="compositionally biased region" description="Low complexity" evidence="1">
    <location>
        <begin position="326"/>
        <end position="337"/>
    </location>
</feature>
<accession>A0A939TN25</accession>